<keyword evidence="2" id="KW-1185">Reference proteome</keyword>
<gene>
    <name evidence="1" type="ORF">MGAL_10B014509</name>
</gene>
<dbReference type="OrthoDB" id="10449114at2759"/>
<dbReference type="EMBL" id="UYJE01007638">
    <property type="protein sequence ID" value="VDI56661.1"/>
    <property type="molecule type" value="Genomic_DNA"/>
</dbReference>
<dbReference type="Proteomes" id="UP000596742">
    <property type="component" value="Unassembled WGS sequence"/>
</dbReference>
<proteinExistence type="predicted"/>
<reference evidence="1" key="1">
    <citation type="submission" date="2018-11" db="EMBL/GenBank/DDBJ databases">
        <authorList>
            <person name="Alioto T."/>
            <person name="Alioto T."/>
        </authorList>
    </citation>
    <scope>NUCLEOTIDE SEQUENCE</scope>
</reference>
<protein>
    <submittedName>
        <fullName evidence="1">Uncharacterized protein</fullName>
    </submittedName>
</protein>
<evidence type="ECO:0000313" key="1">
    <source>
        <dbReference type="EMBL" id="VDI56661.1"/>
    </source>
</evidence>
<comment type="caution">
    <text evidence="1">The sequence shown here is derived from an EMBL/GenBank/DDBJ whole genome shotgun (WGS) entry which is preliminary data.</text>
</comment>
<organism evidence="1 2">
    <name type="scientific">Mytilus galloprovincialis</name>
    <name type="common">Mediterranean mussel</name>
    <dbReference type="NCBI Taxonomy" id="29158"/>
    <lineage>
        <taxon>Eukaryota</taxon>
        <taxon>Metazoa</taxon>
        <taxon>Spiralia</taxon>
        <taxon>Lophotrochozoa</taxon>
        <taxon>Mollusca</taxon>
        <taxon>Bivalvia</taxon>
        <taxon>Autobranchia</taxon>
        <taxon>Pteriomorphia</taxon>
        <taxon>Mytilida</taxon>
        <taxon>Mytiloidea</taxon>
        <taxon>Mytilidae</taxon>
        <taxon>Mytilinae</taxon>
        <taxon>Mytilus</taxon>
    </lineage>
</organism>
<accession>A0A8B6FZK9</accession>
<sequence length="234" mass="27040">MLGRNQTVSPELFKCRYEIHALAFRNNFSRSMSAIQREPPLPFSALSPPETKPSELQLMHGHVPMAPPLPCSPPITLPMPPIQPPTPQFTWLEDLYRRPLDQQPPTQPQLSIEAQLQLAMAVPFTNFEKMTKDEELKCILSLHRSGFWRPSGTIVDILCLSNGEELRNSKYKDNVWCSALVIKYVRQELSDFQEEWIRVENNAMKWLLSQLCEGQSLEMLLEEAVYPTEYEWPD</sequence>
<evidence type="ECO:0000313" key="2">
    <source>
        <dbReference type="Proteomes" id="UP000596742"/>
    </source>
</evidence>
<dbReference type="AlphaFoldDB" id="A0A8B6FZK9"/>
<name>A0A8B6FZK9_MYTGA</name>